<dbReference type="Proteomes" id="UP000242525">
    <property type="component" value="Unassembled WGS sequence"/>
</dbReference>
<sequence length="587" mass="65603">MVRHIWVSIISVIFLLLAVHTQTQDLWTPAPSSTTSLTATLTTTAPPTSAITTPPTYVDIAQRNNRDWRESSSTPSASVGCDPLTISSGYFLFKINNVTAVVIVSNQPNSSSPTIPPNNTQAILLETSESTAATAVRYYIARGSVEFTPHCPDVQTYISNGKRPVNNTNIIEYQLGLTPFSGSFYNSVFPTCACLSVAMVIIYCTLLILIMQFHKRPLYQLFTVAISAVTITTAFVHVTKILSRQANAGYFDGPELTADLASDMAINILLPINSFFLTMAQVHVLFRVFERRREKIVVFWFGLSLAICLAVLWGISIVYDSRGEEISEREDALTVFSYLFKIANSIMFSGCIIFFGTINYKVAYRPEVLILAILALACSVSPIVLFIQDILTEAIDQWADFADIITLMMSSIVSWEWIERVHGIRRRLEYQSVLGRQYYEEDDELSIVVHNNNSKNNNNKNSDKSNNNFSDQTNNSSSLASTVVVMNGESVEKAKSSKSGPDCNGSPVSWGYSFVKEWLKNPIRRPDTTSSTQTVYFLTRTKTPHLNSNDTTATQQNIPDQEKQNEISERSNLPKIYHDMPKHRDDS</sequence>
<evidence type="ECO:0000256" key="3">
    <source>
        <dbReference type="ARBA" id="ARBA00022989"/>
    </source>
</evidence>
<feature type="transmembrane region" description="Helical" evidence="8">
    <location>
        <begin position="368"/>
        <end position="387"/>
    </location>
</feature>
<keyword evidence="3 8" id="KW-1133">Transmembrane helix</keyword>
<feature type="transmembrane region" description="Helical" evidence="8">
    <location>
        <begin position="188"/>
        <end position="211"/>
    </location>
</feature>
<keyword evidence="4 8" id="KW-0472">Membrane</keyword>
<evidence type="ECO:0000256" key="1">
    <source>
        <dbReference type="ARBA" id="ARBA00004141"/>
    </source>
</evidence>
<dbReference type="STRING" id="1173061.A0A0J9XH95"/>
<evidence type="ECO:0000313" key="11">
    <source>
        <dbReference type="Proteomes" id="UP000242525"/>
    </source>
</evidence>
<dbReference type="Pfam" id="PF08733">
    <property type="entry name" value="PalH"/>
    <property type="match status" value="1"/>
</dbReference>
<gene>
    <name evidence="10" type="ORF">BN980_GECA16s01462g</name>
</gene>
<evidence type="ECO:0000256" key="9">
    <source>
        <dbReference type="SAM" id="SignalP"/>
    </source>
</evidence>
<comment type="subcellular location">
    <subcellularLocation>
        <location evidence="1">Membrane</location>
        <topology evidence="1">Multi-pass membrane protein</topology>
    </subcellularLocation>
</comment>
<feature type="transmembrane region" description="Helical" evidence="8">
    <location>
        <begin position="218"/>
        <end position="238"/>
    </location>
</feature>
<feature type="compositionally biased region" description="Basic and acidic residues" evidence="7">
    <location>
        <begin position="576"/>
        <end position="587"/>
    </location>
</feature>
<feature type="chain" id="PRO_5005325785" description="pH-response regulator protein palH/RIM21" evidence="9">
    <location>
        <begin position="24"/>
        <end position="587"/>
    </location>
</feature>
<accession>A0A0J9XH95</accession>
<reference evidence="10" key="1">
    <citation type="submission" date="2014-03" db="EMBL/GenBank/DDBJ databases">
        <authorList>
            <person name="Casaregola S."/>
        </authorList>
    </citation>
    <scope>NUCLEOTIDE SEQUENCE [LARGE SCALE GENOMIC DNA]</scope>
    <source>
        <strain evidence="10">CLIB 918</strain>
    </source>
</reference>
<evidence type="ECO:0000256" key="8">
    <source>
        <dbReference type="SAM" id="Phobius"/>
    </source>
</evidence>
<keyword evidence="11" id="KW-1185">Reference proteome</keyword>
<dbReference type="InterPro" id="IPR014844">
    <property type="entry name" value="PalH"/>
</dbReference>
<dbReference type="PANTHER" id="PTHR35779">
    <property type="entry name" value="PH-RESPONSE REGULATOR PROTEIN PALH/RIM21"/>
    <property type="match status" value="1"/>
</dbReference>
<evidence type="ECO:0000256" key="5">
    <source>
        <dbReference type="ARBA" id="ARBA00038109"/>
    </source>
</evidence>
<dbReference type="OrthoDB" id="5393256at2759"/>
<feature type="signal peptide" evidence="9">
    <location>
        <begin position="1"/>
        <end position="23"/>
    </location>
</feature>
<evidence type="ECO:0000256" key="6">
    <source>
        <dbReference type="ARBA" id="ARBA00040155"/>
    </source>
</evidence>
<dbReference type="EMBL" id="CCBN010000016">
    <property type="protein sequence ID" value="CDO56693.1"/>
    <property type="molecule type" value="Genomic_DNA"/>
</dbReference>
<evidence type="ECO:0000256" key="7">
    <source>
        <dbReference type="SAM" id="MobiDB-lite"/>
    </source>
</evidence>
<comment type="caution">
    <text evidence="10">The sequence shown here is derived from an EMBL/GenBank/DDBJ whole genome shotgun (WGS) entry which is preliminary data.</text>
</comment>
<evidence type="ECO:0000256" key="4">
    <source>
        <dbReference type="ARBA" id="ARBA00023136"/>
    </source>
</evidence>
<dbReference type="PANTHER" id="PTHR35779:SF1">
    <property type="entry name" value="PH-RESPONSE REGULATOR PROTEIN PALH_RIM21"/>
    <property type="match status" value="1"/>
</dbReference>
<feature type="transmembrane region" description="Helical" evidence="8">
    <location>
        <begin position="298"/>
        <end position="318"/>
    </location>
</feature>
<organism evidence="10 11">
    <name type="scientific">Geotrichum candidum</name>
    <name type="common">Oospora lactis</name>
    <name type="synonym">Dipodascus geotrichum</name>
    <dbReference type="NCBI Taxonomy" id="1173061"/>
    <lineage>
        <taxon>Eukaryota</taxon>
        <taxon>Fungi</taxon>
        <taxon>Dikarya</taxon>
        <taxon>Ascomycota</taxon>
        <taxon>Saccharomycotina</taxon>
        <taxon>Dipodascomycetes</taxon>
        <taxon>Dipodascales</taxon>
        <taxon>Dipodascaceae</taxon>
        <taxon>Geotrichum</taxon>
    </lineage>
</organism>
<feature type="region of interest" description="Disordered" evidence="7">
    <location>
        <begin position="541"/>
        <end position="587"/>
    </location>
</feature>
<feature type="compositionally biased region" description="Low complexity" evidence="7">
    <location>
        <begin position="451"/>
        <end position="468"/>
    </location>
</feature>
<protein>
    <recommendedName>
        <fullName evidence="6">pH-response regulator protein palH/RIM21</fullName>
    </recommendedName>
</protein>
<evidence type="ECO:0000313" key="10">
    <source>
        <dbReference type="EMBL" id="CDO56693.1"/>
    </source>
</evidence>
<feature type="transmembrane region" description="Helical" evidence="8">
    <location>
        <begin position="338"/>
        <end position="356"/>
    </location>
</feature>
<feature type="region of interest" description="Disordered" evidence="7">
    <location>
        <begin position="451"/>
        <end position="476"/>
    </location>
</feature>
<name>A0A0J9XH95_GEOCN</name>
<keyword evidence="2 8" id="KW-0812">Transmembrane</keyword>
<proteinExistence type="inferred from homology"/>
<dbReference type="GO" id="GO:0071467">
    <property type="term" value="P:cellular response to pH"/>
    <property type="evidence" value="ECO:0007669"/>
    <property type="project" value="TreeGrafter"/>
</dbReference>
<keyword evidence="9" id="KW-0732">Signal</keyword>
<feature type="compositionally biased region" description="Basic and acidic residues" evidence="7">
    <location>
        <begin position="560"/>
        <end position="569"/>
    </location>
</feature>
<evidence type="ECO:0000256" key="2">
    <source>
        <dbReference type="ARBA" id="ARBA00022692"/>
    </source>
</evidence>
<feature type="compositionally biased region" description="Polar residues" evidence="7">
    <location>
        <begin position="541"/>
        <end position="559"/>
    </location>
</feature>
<feature type="transmembrane region" description="Helical" evidence="8">
    <location>
        <begin position="264"/>
        <end position="286"/>
    </location>
</feature>
<comment type="similarity">
    <text evidence="5">Belongs to the palH/RIM21 family.</text>
</comment>
<dbReference type="AlphaFoldDB" id="A0A0J9XH95"/>
<dbReference type="GO" id="GO:0005886">
    <property type="term" value="C:plasma membrane"/>
    <property type="evidence" value="ECO:0007669"/>
    <property type="project" value="TreeGrafter"/>
</dbReference>